<gene>
    <name evidence="1" type="ORF">BN4901_3507</name>
</gene>
<keyword evidence="2" id="KW-1185">Reference proteome</keyword>
<protein>
    <submittedName>
        <fullName evidence="1">Uncharacterized protein</fullName>
    </submittedName>
</protein>
<name>A0ABY0JSK8_9ENTR</name>
<sequence>MPGNSSLKRDDDERAGILDKKIIPSPVKLMKKFDLRQYVVIPL</sequence>
<accession>A0ABY0JSK8</accession>
<evidence type="ECO:0000313" key="2">
    <source>
        <dbReference type="Proteomes" id="UP000195338"/>
    </source>
</evidence>
<dbReference type="Proteomes" id="UP000195338">
    <property type="component" value="Unassembled WGS sequence"/>
</dbReference>
<reference evidence="1 2" key="1">
    <citation type="submission" date="2016-04" db="EMBL/GenBank/DDBJ databases">
        <authorList>
            <person name="Mornico D."/>
        </authorList>
    </citation>
    <scope>NUCLEOTIDE SEQUENCE [LARGE SCALE GENOMIC DNA]</scope>
    <source>
        <strain evidence="1 2">A121</strain>
    </source>
</reference>
<proteinExistence type="predicted"/>
<dbReference type="EMBL" id="FLUX01000037">
    <property type="protein sequence ID" value="SBW26797.1"/>
    <property type="molecule type" value="Genomic_DNA"/>
</dbReference>
<organism evidence="1 2">
    <name type="scientific">Citrobacter europaeus</name>
    <dbReference type="NCBI Taxonomy" id="1914243"/>
    <lineage>
        <taxon>Bacteria</taxon>
        <taxon>Pseudomonadati</taxon>
        <taxon>Pseudomonadota</taxon>
        <taxon>Gammaproteobacteria</taxon>
        <taxon>Enterobacterales</taxon>
        <taxon>Enterobacteriaceae</taxon>
        <taxon>Citrobacter</taxon>
    </lineage>
</organism>
<comment type="caution">
    <text evidence="1">The sequence shown here is derived from an EMBL/GenBank/DDBJ whole genome shotgun (WGS) entry which is preliminary data.</text>
</comment>
<evidence type="ECO:0000313" key="1">
    <source>
        <dbReference type="EMBL" id="SBW26797.1"/>
    </source>
</evidence>